<accession>A0AA40KP40</accession>
<feature type="region of interest" description="Disordered" evidence="1">
    <location>
        <begin position="1"/>
        <end position="32"/>
    </location>
</feature>
<evidence type="ECO:0000313" key="3">
    <source>
        <dbReference type="Proteomes" id="UP001177670"/>
    </source>
</evidence>
<proteinExistence type="predicted"/>
<reference evidence="2" key="1">
    <citation type="submission" date="2021-10" db="EMBL/GenBank/DDBJ databases">
        <title>Melipona bicolor Genome sequencing and assembly.</title>
        <authorList>
            <person name="Araujo N.S."/>
            <person name="Arias M.C."/>
        </authorList>
    </citation>
    <scope>NUCLEOTIDE SEQUENCE</scope>
    <source>
        <strain evidence="2">USP_2M_L1-L4_2017</strain>
        <tissue evidence="2">Whole body</tissue>
    </source>
</reference>
<protein>
    <submittedName>
        <fullName evidence="2">Uncharacterized protein</fullName>
    </submittedName>
</protein>
<organism evidence="2 3">
    <name type="scientific">Melipona bicolor</name>
    <dbReference type="NCBI Taxonomy" id="60889"/>
    <lineage>
        <taxon>Eukaryota</taxon>
        <taxon>Metazoa</taxon>
        <taxon>Ecdysozoa</taxon>
        <taxon>Arthropoda</taxon>
        <taxon>Hexapoda</taxon>
        <taxon>Insecta</taxon>
        <taxon>Pterygota</taxon>
        <taxon>Neoptera</taxon>
        <taxon>Endopterygota</taxon>
        <taxon>Hymenoptera</taxon>
        <taxon>Apocrita</taxon>
        <taxon>Aculeata</taxon>
        <taxon>Apoidea</taxon>
        <taxon>Anthophila</taxon>
        <taxon>Apidae</taxon>
        <taxon>Melipona</taxon>
    </lineage>
</organism>
<name>A0AA40KP40_9HYME</name>
<feature type="compositionally biased region" description="Basic and acidic residues" evidence="1">
    <location>
        <begin position="7"/>
        <end position="18"/>
    </location>
</feature>
<comment type="caution">
    <text evidence="2">The sequence shown here is derived from an EMBL/GenBank/DDBJ whole genome shotgun (WGS) entry which is preliminary data.</text>
</comment>
<feature type="region of interest" description="Disordered" evidence="1">
    <location>
        <begin position="106"/>
        <end position="128"/>
    </location>
</feature>
<evidence type="ECO:0000256" key="1">
    <source>
        <dbReference type="SAM" id="MobiDB-lite"/>
    </source>
</evidence>
<dbReference type="Proteomes" id="UP001177670">
    <property type="component" value="Unassembled WGS sequence"/>
</dbReference>
<keyword evidence="3" id="KW-1185">Reference proteome</keyword>
<evidence type="ECO:0000313" key="2">
    <source>
        <dbReference type="EMBL" id="KAK1127561.1"/>
    </source>
</evidence>
<dbReference type="AlphaFoldDB" id="A0AA40KP40"/>
<sequence>MPQRQRNARERAEIEGRRNVATKKKKKEKVDPGALEHAALSPLGFRLFAQPGISIRSSRTSSKQALSALQVSWSSFIPLDRAESEIFRGVVGVYAALVCSDAAEIPSSRPSVRHIYDGPSPLQPAETG</sequence>
<gene>
    <name evidence="2" type="ORF">K0M31_004093</name>
</gene>
<dbReference type="EMBL" id="JAHYIQ010000012">
    <property type="protein sequence ID" value="KAK1127561.1"/>
    <property type="molecule type" value="Genomic_DNA"/>
</dbReference>